<evidence type="ECO:0000313" key="1">
    <source>
        <dbReference type="EMBL" id="RII81966.1"/>
    </source>
</evidence>
<protein>
    <submittedName>
        <fullName evidence="1">Uncharacterized protein</fullName>
    </submittedName>
</protein>
<dbReference type="EMBL" id="NQOU01000006">
    <property type="protein sequence ID" value="RII81966.1"/>
    <property type="molecule type" value="Genomic_DNA"/>
</dbReference>
<organism evidence="1 2">
    <name type="scientific">Neopusillimonas maritima</name>
    <dbReference type="NCBI Taxonomy" id="2026239"/>
    <lineage>
        <taxon>Bacteria</taxon>
        <taxon>Pseudomonadati</taxon>
        <taxon>Pseudomonadota</taxon>
        <taxon>Betaproteobacteria</taxon>
        <taxon>Burkholderiales</taxon>
        <taxon>Alcaligenaceae</taxon>
        <taxon>Neopusillimonas</taxon>
    </lineage>
</organism>
<dbReference type="RefSeq" id="WP_119442783.1">
    <property type="nucleotide sequence ID" value="NZ_CP170494.1"/>
</dbReference>
<sequence>MKVFSKNNNAAMKLVRPWVLFLGVVKRTKVLTPHVLLNETKFIVICLSLFSQQEQPIVFWFQ</sequence>
<name>A0ABX9MTR5_9BURK</name>
<reference evidence="1 2" key="1">
    <citation type="submission" date="2017-08" db="EMBL/GenBank/DDBJ databases">
        <title>Pusillimonas indicus sp. nov., a member of the family Alcaligenaceae isolated from surface seawater.</title>
        <authorList>
            <person name="Li J."/>
        </authorList>
    </citation>
    <scope>NUCLEOTIDE SEQUENCE [LARGE SCALE GENOMIC DNA]</scope>
    <source>
        <strain evidence="1 2">17-4A</strain>
    </source>
</reference>
<gene>
    <name evidence="1" type="ORF">CJO09_13235</name>
</gene>
<evidence type="ECO:0000313" key="2">
    <source>
        <dbReference type="Proteomes" id="UP000266483"/>
    </source>
</evidence>
<proteinExistence type="predicted"/>
<keyword evidence="2" id="KW-1185">Reference proteome</keyword>
<accession>A0ABX9MTR5</accession>
<comment type="caution">
    <text evidence="1">The sequence shown here is derived from an EMBL/GenBank/DDBJ whole genome shotgun (WGS) entry which is preliminary data.</text>
</comment>
<dbReference type="Proteomes" id="UP000266483">
    <property type="component" value="Unassembled WGS sequence"/>
</dbReference>